<keyword evidence="3" id="KW-1185">Reference proteome</keyword>
<proteinExistence type="predicted"/>
<reference evidence="2" key="1">
    <citation type="submission" date="2020-08" db="EMBL/GenBank/DDBJ databases">
        <title>Ramlibacter sp. GTP1 16S ribosomal RNA gene genome sequencing and assembly.</title>
        <authorList>
            <person name="Kang M."/>
        </authorList>
    </citation>
    <scope>NUCLEOTIDE SEQUENCE</scope>
    <source>
        <strain evidence="2">GTP1</strain>
    </source>
</reference>
<dbReference type="Pfam" id="PF18478">
    <property type="entry name" value="PIN_10"/>
    <property type="match status" value="1"/>
</dbReference>
<protein>
    <recommendedName>
        <fullName evidence="1">VapC45 PIN like domain-containing protein</fullName>
    </recommendedName>
</protein>
<evidence type="ECO:0000259" key="1">
    <source>
        <dbReference type="Pfam" id="PF18478"/>
    </source>
</evidence>
<dbReference type="InterPro" id="IPR041375">
    <property type="entry name" value="VapC45_PIN-like"/>
</dbReference>
<gene>
    <name evidence="2" type="ORF">H8R02_10715</name>
</gene>
<sequence length="140" mass="15480">MSRAWFTDRDLGKQFPRILTEAGLAVHRHGDLFPPDGSDEQWLEHCGRNGLAAITHNSRIRYVPNELAAVVRFKVHLVVVVGKATTAELARNFVNSVERVEALLTGHTAPVILKVYRASPAELHANPAAPGRVEVWFPKG</sequence>
<evidence type="ECO:0000313" key="3">
    <source>
        <dbReference type="Proteomes" id="UP000596827"/>
    </source>
</evidence>
<organism evidence="2 3">
    <name type="scientific">Ramlibacter albus</name>
    <dbReference type="NCBI Taxonomy" id="2079448"/>
    <lineage>
        <taxon>Bacteria</taxon>
        <taxon>Pseudomonadati</taxon>
        <taxon>Pseudomonadota</taxon>
        <taxon>Betaproteobacteria</taxon>
        <taxon>Burkholderiales</taxon>
        <taxon>Comamonadaceae</taxon>
        <taxon>Ramlibacter</taxon>
    </lineage>
</organism>
<dbReference type="AlphaFoldDB" id="A0A923M6L5"/>
<feature type="domain" description="VapC45 PIN like" evidence="1">
    <location>
        <begin position="6"/>
        <end position="80"/>
    </location>
</feature>
<dbReference type="RefSeq" id="WP_187081387.1">
    <property type="nucleotide sequence ID" value="NZ_JACORU010000003.1"/>
</dbReference>
<accession>A0A923M6L5</accession>
<comment type="caution">
    <text evidence="2">The sequence shown here is derived from an EMBL/GenBank/DDBJ whole genome shotgun (WGS) entry which is preliminary data.</text>
</comment>
<evidence type="ECO:0000313" key="2">
    <source>
        <dbReference type="EMBL" id="MBC5764925.1"/>
    </source>
</evidence>
<dbReference type="Proteomes" id="UP000596827">
    <property type="component" value="Unassembled WGS sequence"/>
</dbReference>
<dbReference type="EMBL" id="JACORU010000003">
    <property type="protein sequence ID" value="MBC5764925.1"/>
    <property type="molecule type" value="Genomic_DNA"/>
</dbReference>
<name>A0A923M6L5_9BURK</name>